<evidence type="ECO:0008006" key="4">
    <source>
        <dbReference type="Google" id="ProtNLM"/>
    </source>
</evidence>
<comment type="caution">
    <text evidence="2">The sequence shown here is derived from an EMBL/GenBank/DDBJ whole genome shotgun (WGS) entry which is preliminary data.</text>
</comment>
<dbReference type="Proteomes" id="UP000051861">
    <property type="component" value="Unassembled WGS sequence"/>
</dbReference>
<reference evidence="2 3" key="1">
    <citation type="journal article" date="2015" name="Microbiome">
        <title>Genomic resolution of linkages in carbon, nitrogen, and sulfur cycling among widespread estuary sediment bacteria.</title>
        <authorList>
            <person name="Baker B.J."/>
            <person name="Lazar C.S."/>
            <person name="Teske A.P."/>
            <person name="Dick G.J."/>
        </authorList>
    </citation>
    <scope>NUCLEOTIDE SEQUENCE [LARGE SCALE GENOMIC DNA]</scope>
    <source>
        <strain evidence="2">DG_54_3</strain>
    </source>
</reference>
<proteinExistence type="predicted"/>
<evidence type="ECO:0000313" key="2">
    <source>
        <dbReference type="EMBL" id="KPJ64077.1"/>
    </source>
</evidence>
<organism evidence="2 3">
    <name type="scientific">candidate division WOR-1 bacterium DG_54_3</name>
    <dbReference type="NCBI Taxonomy" id="1703775"/>
    <lineage>
        <taxon>Bacteria</taxon>
        <taxon>Bacillati</taxon>
        <taxon>Saganbacteria</taxon>
    </lineage>
</organism>
<name>A0A0S7XNK1_UNCSA</name>
<evidence type="ECO:0000256" key="1">
    <source>
        <dbReference type="SAM" id="SignalP"/>
    </source>
</evidence>
<keyword evidence="1" id="KW-0732">Signal</keyword>
<protein>
    <recommendedName>
        <fullName evidence="4">Outer membrane protein beta-barrel domain-containing protein</fullName>
    </recommendedName>
</protein>
<feature type="signal peptide" evidence="1">
    <location>
        <begin position="1"/>
        <end position="20"/>
    </location>
</feature>
<feature type="non-terminal residue" evidence="2">
    <location>
        <position position="115"/>
    </location>
</feature>
<sequence length="115" mass="11913">MRALLVSLLLIIFMTSIASAELLTTANPIGQGKWAVLGAGIRDSNLGDIGSDTTLTSYGAYLGYGITDALDAYLQIGTSTSTTFDVPNPAPPPALLDCDITGTGWGANLKYTVLS</sequence>
<gene>
    <name evidence="2" type="ORF">AMJ44_13400</name>
</gene>
<dbReference type="AlphaFoldDB" id="A0A0S7XNK1"/>
<feature type="chain" id="PRO_5006640151" description="Outer membrane protein beta-barrel domain-containing protein" evidence="1">
    <location>
        <begin position="21"/>
        <end position="115"/>
    </location>
</feature>
<accession>A0A0S7XNK1</accession>
<evidence type="ECO:0000313" key="3">
    <source>
        <dbReference type="Proteomes" id="UP000051861"/>
    </source>
</evidence>
<dbReference type="EMBL" id="LIZX01000200">
    <property type="protein sequence ID" value="KPJ64077.1"/>
    <property type="molecule type" value="Genomic_DNA"/>
</dbReference>